<dbReference type="Gene3D" id="3.10.129.10">
    <property type="entry name" value="Hotdog Thioesterase"/>
    <property type="match status" value="1"/>
</dbReference>
<evidence type="ECO:0000313" key="2">
    <source>
        <dbReference type="Proteomes" id="UP000242258"/>
    </source>
</evidence>
<dbReference type="InterPro" id="IPR029069">
    <property type="entry name" value="HotDog_dom_sf"/>
</dbReference>
<keyword evidence="2" id="KW-1185">Reference proteome</keyword>
<dbReference type="EMBL" id="MKEK01000001">
    <property type="protein sequence ID" value="OEY68267.1"/>
    <property type="molecule type" value="Genomic_DNA"/>
</dbReference>
<dbReference type="RefSeq" id="WP_070047834.1">
    <property type="nucleotide sequence ID" value="NZ_CBCSDO010000011.1"/>
</dbReference>
<gene>
    <name evidence="1" type="ORF">BI198_00840</name>
</gene>
<dbReference type="Proteomes" id="UP000242258">
    <property type="component" value="Unassembled WGS sequence"/>
</dbReference>
<protein>
    <recommendedName>
        <fullName evidence="3">Thioesterase domain-containing protein</fullName>
    </recommendedName>
</protein>
<dbReference type="OrthoDB" id="9799036at2"/>
<organism evidence="1 2">
    <name type="scientific">Rheinheimera salexigens</name>
    <dbReference type="NCBI Taxonomy" id="1628148"/>
    <lineage>
        <taxon>Bacteria</taxon>
        <taxon>Pseudomonadati</taxon>
        <taxon>Pseudomonadota</taxon>
        <taxon>Gammaproteobacteria</taxon>
        <taxon>Chromatiales</taxon>
        <taxon>Chromatiaceae</taxon>
        <taxon>Rheinheimera</taxon>
    </lineage>
</organism>
<dbReference type="AlphaFoldDB" id="A0A1E7Q257"/>
<proteinExistence type="predicted"/>
<evidence type="ECO:0008006" key="3">
    <source>
        <dbReference type="Google" id="ProtNLM"/>
    </source>
</evidence>
<evidence type="ECO:0000313" key="1">
    <source>
        <dbReference type="EMBL" id="OEY68267.1"/>
    </source>
</evidence>
<sequence length="68" mass="7299">MGHTLEVQTGFSKVGSKSTVNHQAIYIADSDKLAAAADITFVCLDQKTGKAVPIDGELKSRLELHLTE</sequence>
<dbReference type="SUPFAM" id="SSF54637">
    <property type="entry name" value="Thioesterase/thiol ester dehydrase-isomerase"/>
    <property type="match status" value="1"/>
</dbReference>
<dbReference type="STRING" id="1628148.BI198_00840"/>
<reference evidence="2" key="1">
    <citation type="submission" date="2016-09" db="EMBL/GenBank/DDBJ databases">
        <authorList>
            <person name="Wan X."/>
            <person name="Hou S."/>
        </authorList>
    </citation>
    <scope>NUCLEOTIDE SEQUENCE [LARGE SCALE GENOMIC DNA]</scope>
    <source>
        <strain evidence="2">KH87</strain>
    </source>
</reference>
<name>A0A1E7Q257_9GAMM</name>
<comment type="caution">
    <text evidence="1">The sequence shown here is derived from an EMBL/GenBank/DDBJ whole genome shotgun (WGS) entry which is preliminary data.</text>
</comment>
<accession>A0A1E7Q257</accession>